<sequence>MAARDDIPLIPPAVSIQGLAPLPRPSDPPTKDDVDRARLFKSIVEASSESSRFGATADDVARTGAYYVCLRTKYEQGLGLGDTTLADVVLEVRRLIGDLRDAMDQRMNTQLELTGRLVQHMVSGGNEVAEYYRKQAIDTNRAASLRNHAGVEVPFLDGTLPSSKDLPAIRCAGDIARLHADQARAFAVGHGSGHHLGAVADIKNRLMVDLGFSVAVPD</sequence>
<comment type="caution">
    <text evidence="1">The sequence shown here is derived from an EMBL/GenBank/DDBJ whole genome shotgun (WGS) entry which is preliminary data.</text>
</comment>
<name>A0ACC3SRY7_LIPKO</name>
<gene>
    <name evidence="1" type="ORF">V1525DRAFT_59875</name>
</gene>
<dbReference type="Proteomes" id="UP001433508">
    <property type="component" value="Unassembled WGS sequence"/>
</dbReference>
<evidence type="ECO:0000313" key="2">
    <source>
        <dbReference type="Proteomes" id="UP001433508"/>
    </source>
</evidence>
<accession>A0ACC3SRY7</accession>
<proteinExistence type="predicted"/>
<reference evidence="2" key="1">
    <citation type="journal article" date="2024" name="Front. Bioeng. Biotechnol.">
        <title>Genome-scale model development and genomic sequencing of the oleaginous clade Lipomyces.</title>
        <authorList>
            <person name="Czajka J.J."/>
            <person name="Han Y."/>
            <person name="Kim J."/>
            <person name="Mondo S.J."/>
            <person name="Hofstad B.A."/>
            <person name="Robles A."/>
            <person name="Haridas S."/>
            <person name="Riley R."/>
            <person name="LaButti K."/>
            <person name="Pangilinan J."/>
            <person name="Andreopoulos W."/>
            <person name="Lipzen A."/>
            <person name="Yan J."/>
            <person name="Wang M."/>
            <person name="Ng V."/>
            <person name="Grigoriev I.V."/>
            <person name="Spatafora J.W."/>
            <person name="Magnuson J.K."/>
            <person name="Baker S.E."/>
            <person name="Pomraning K.R."/>
        </authorList>
    </citation>
    <scope>NUCLEOTIDE SEQUENCE [LARGE SCALE GENOMIC DNA]</scope>
    <source>
        <strain evidence="2">CBS 7786</strain>
    </source>
</reference>
<organism evidence="1 2">
    <name type="scientific">Lipomyces kononenkoae</name>
    <name type="common">Yeast</name>
    <dbReference type="NCBI Taxonomy" id="34357"/>
    <lineage>
        <taxon>Eukaryota</taxon>
        <taxon>Fungi</taxon>
        <taxon>Dikarya</taxon>
        <taxon>Ascomycota</taxon>
        <taxon>Saccharomycotina</taxon>
        <taxon>Lipomycetes</taxon>
        <taxon>Lipomycetales</taxon>
        <taxon>Lipomycetaceae</taxon>
        <taxon>Lipomyces</taxon>
    </lineage>
</organism>
<evidence type="ECO:0000313" key="1">
    <source>
        <dbReference type="EMBL" id="KAK9234401.1"/>
    </source>
</evidence>
<dbReference type="EMBL" id="MU971480">
    <property type="protein sequence ID" value="KAK9234401.1"/>
    <property type="molecule type" value="Genomic_DNA"/>
</dbReference>
<keyword evidence="2" id="KW-1185">Reference proteome</keyword>
<protein>
    <submittedName>
        <fullName evidence="1">Uncharacterized protein</fullName>
    </submittedName>
</protein>